<evidence type="ECO:0000256" key="2">
    <source>
        <dbReference type="ARBA" id="ARBA00022475"/>
    </source>
</evidence>
<feature type="compositionally biased region" description="Basic and acidic residues" evidence="7">
    <location>
        <begin position="524"/>
        <end position="545"/>
    </location>
</feature>
<keyword evidence="11" id="KW-1185">Reference proteome</keyword>
<keyword evidence="4 8" id="KW-0812">Transmembrane</keyword>
<evidence type="ECO:0000256" key="6">
    <source>
        <dbReference type="ARBA" id="ARBA00023136"/>
    </source>
</evidence>
<dbReference type="PANTHER" id="PTHR30462:SF0">
    <property type="entry name" value="INTERMEMBRANE TRANSPORT PROTEIN YEBT"/>
    <property type="match status" value="1"/>
</dbReference>
<dbReference type="EMBL" id="JAGTUF010000018">
    <property type="protein sequence ID" value="MBR9973139.1"/>
    <property type="molecule type" value="Genomic_DNA"/>
</dbReference>
<evidence type="ECO:0000256" key="3">
    <source>
        <dbReference type="ARBA" id="ARBA00022519"/>
    </source>
</evidence>
<dbReference type="Proteomes" id="UP000680714">
    <property type="component" value="Unassembled WGS sequence"/>
</dbReference>
<name>A0ABS5IFD2_9PROT</name>
<feature type="transmembrane region" description="Helical" evidence="8">
    <location>
        <begin position="21"/>
        <end position="42"/>
    </location>
</feature>
<feature type="domain" description="Mce/MlaD" evidence="9">
    <location>
        <begin position="293"/>
        <end position="400"/>
    </location>
</feature>
<gene>
    <name evidence="10" type="ORF">KEC16_15555</name>
</gene>
<keyword evidence="5 8" id="KW-1133">Transmembrane helix</keyword>
<evidence type="ECO:0000256" key="1">
    <source>
        <dbReference type="ARBA" id="ARBA00004533"/>
    </source>
</evidence>
<protein>
    <submittedName>
        <fullName evidence="10">MCE family protein</fullName>
    </submittedName>
</protein>
<reference evidence="10 11" key="1">
    <citation type="submission" date="2021-04" db="EMBL/GenBank/DDBJ databases">
        <title>Magnetospirillum sulfuroxidans sp. nov., a facultative chemolithoautotrophic sulfur-oxidizing alphaproteobacterium isolated from freshwater sediment and proposals for Paramagetospirillum gen. nov., and Magnetospirillaceae fam. nov.</title>
        <authorList>
            <person name="Koziaeva V."/>
            <person name="Geelhoed J.S."/>
            <person name="Sorokin D.Y."/>
            <person name="Grouzdev D.S."/>
        </authorList>
    </citation>
    <scope>NUCLEOTIDE SEQUENCE [LARGE SCALE GENOMIC DNA]</scope>
    <source>
        <strain evidence="10 11">J10</strain>
    </source>
</reference>
<comment type="caution">
    <text evidence="10">The sequence shown here is derived from an EMBL/GenBank/DDBJ whole genome shotgun (WGS) entry which is preliminary data.</text>
</comment>
<evidence type="ECO:0000256" key="8">
    <source>
        <dbReference type="SAM" id="Phobius"/>
    </source>
</evidence>
<dbReference type="InterPro" id="IPR003399">
    <property type="entry name" value="Mce/MlaD"/>
</dbReference>
<dbReference type="InterPro" id="IPR051800">
    <property type="entry name" value="PqiA-PqiB_transport"/>
</dbReference>
<feature type="domain" description="Mce/MlaD" evidence="9">
    <location>
        <begin position="48"/>
        <end position="140"/>
    </location>
</feature>
<evidence type="ECO:0000256" key="7">
    <source>
        <dbReference type="SAM" id="MobiDB-lite"/>
    </source>
</evidence>
<dbReference type="Pfam" id="PF02470">
    <property type="entry name" value="MlaD"/>
    <property type="match status" value="3"/>
</dbReference>
<evidence type="ECO:0000256" key="4">
    <source>
        <dbReference type="ARBA" id="ARBA00022692"/>
    </source>
</evidence>
<evidence type="ECO:0000259" key="9">
    <source>
        <dbReference type="Pfam" id="PF02470"/>
    </source>
</evidence>
<sequence>MADDSLPSPPAQPIIRPPRRWIPSAIWLVPTLAALIGLSLVVHTLNQRGPTITIAFPSAEGIEANKTKVRFKDVEIGTVTEIHLASDRSRVVASVELKKEAESFAVQDSRFWVVRPRLAGSGVSGLETLLSGSYIGVDAGHSTVEQRDFTGLDTPPVIASDVPGRRFVLVARDIGSLDVGSPIFYRRIPVGHIESFSLQPDGHSIFLSAFVKAPYERFVTDNTRFWHASGVDLRLDAGGIKLNTQSLAALLMGGVAFESPDGAITAPEAATATRFTLAADHDAALKVPDGEAVTLVLRFHQSVRGLSLGAPVDFRGAELGQVRGIDMVYDDANGDFTPLVTVDIYPDRLGAAVANAEGPGKATTEAQKRRRLGELVRRGLRAQLRTGSLVTGQLFVALDFFPTAKPVTFNAAAQPPELPTVPGDFEELYQQVQGIVRKLDKIPFDTIGQDVHQVLVGMESALKRMDGMVARTDREILPELRDSLKAMRASLDGLQAGMAGDGPLQQDTRQALRGMTEATRSLKRLTDSLDRQPESLLRGRKEQTR</sequence>
<dbReference type="PANTHER" id="PTHR30462">
    <property type="entry name" value="INTERMEMBRANE TRANSPORT PROTEIN PQIB-RELATED"/>
    <property type="match status" value="1"/>
</dbReference>
<keyword evidence="6 8" id="KW-0472">Membrane</keyword>
<keyword evidence="3" id="KW-0997">Cell inner membrane</keyword>
<organism evidence="10 11">
    <name type="scientific">Magnetospirillum sulfuroxidans</name>
    <dbReference type="NCBI Taxonomy" id="611300"/>
    <lineage>
        <taxon>Bacteria</taxon>
        <taxon>Pseudomonadati</taxon>
        <taxon>Pseudomonadota</taxon>
        <taxon>Alphaproteobacteria</taxon>
        <taxon>Rhodospirillales</taxon>
        <taxon>Rhodospirillaceae</taxon>
        <taxon>Magnetospirillum</taxon>
    </lineage>
</organism>
<keyword evidence="2" id="KW-1003">Cell membrane</keyword>
<proteinExistence type="predicted"/>
<evidence type="ECO:0000313" key="10">
    <source>
        <dbReference type="EMBL" id="MBR9973139.1"/>
    </source>
</evidence>
<comment type="subcellular location">
    <subcellularLocation>
        <location evidence="1">Cell inner membrane</location>
    </subcellularLocation>
</comment>
<accession>A0ABS5IFD2</accession>
<feature type="domain" description="Mce/MlaD" evidence="9">
    <location>
        <begin position="164"/>
        <end position="224"/>
    </location>
</feature>
<evidence type="ECO:0000313" key="11">
    <source>
        <dbReference type="Proteomes" id="UP000680714"/>
    </source>
</evidence>
<dbReference type="RefSeq" id="WP_211550591.1">
    <property type="nucleotide sequence ID" value="NZ_JAGTUF010000018.1"/>
</dbReference>
<feature type="region of interest" description="Disordered" evidence="7">
    <location>
        <begin position="521"/>
        <end position="545"/>
    </location>
</feature>
<evidence type="ECO:0000256" key="5">
    <source>
        <dbReference type="ARBA" id="ARBA00022989"/>
    </source>
</evidence>